<dbReference type="Proteomes" id="UP001314229">
    <property type="component" value="Unassembled WGS sequence"/>
</dbReference>
<protein>
    <recommendedName>
        <fullName evidence="9">RIB43A-like with coiled-coils protein 1</fullName>
    </recommendedName>
</protein>
<dbReference type="PANTHER" id="PTHR14517:SF11">
    <property type="entry name" value="RIB43A-LIKE WITH COILED-COILS PROTEIN 1"/>
    <property type="match status" value="1"/>
</dbReference>
<keyword evidence="3" id="KW-0963">Cytoplasm</keyword>
<evidence type="ECO:0000256" key="10">
    <source>
        <dbReference type="ARBA" id="ARBA00046435"/>
    </source>
</evidence>
<comment type="subcellular location">
    <subcellularLocation>
        <location evidence="1">Cytoplasm</location>
        <location evidence="1">Cytoskeleton</location>
        <location evidence="1">Flagellum axoneme</location>
    </subcellularLocation>
</comment>
<name>A0AAV1MXZ0_SCOSC</name>
<feature type="coiled-coil region" evidence="11">
    <location>
        <begin position="283"/>
        <end position="358"/>
    </location>
</feature>
<evidence type="ECO:0000256" key="9">
    <source>
        <dbReference type="ARBA" id="ARBA00041087"/>
    </source>
</evidence>
<proteinExistence type="inferred from homology"/>
<feature type="coiled-coil region" evidence="11">
    <location>
        <begin position="210"/>
        <end position="239"/>
    </location>
</feature>
<sequence>MYKVDLHVDQSIEKAVERRRAVETARKARIFNTRLRVMGLDLDALNQQVQEKKHRQNVERQRDNAFDKMRKIHDEVLLQQDNDEREKRAALHSDLTQYWATHQRVEDSQDADLTCGLKGAFSITTPESELGPASMQIFQGEGIGEEQKKREQIKKTERDLRVQKEDNERKHMEDKHKEMLVSKELEHQDLRGVQQHALEEECKKATHITLDNYNQALAAERAEKLKEQKRREERESLTEIWHTMTSDMMTECAEAAERQMGGGRPPQVQVDRWKGMNPEQLSAIHSEREAQRLERQRQRDAEKSQEAAWDLQLLKASTEAEEEERSAAKLRREKRVQMDQYNMQLAREQQAYQEYLNKRLYTNKPTKVYFHQFNTSSR</sequence>
<dbReference type="EMBL" id="CAWUFR010000006">
    <property type="protein sequence ID" value="CAK6951424.1"/>
    <property type="molecule type" value="Genomic_DNA"/>
</dbReference>
<evidence type="ECO:0000256" key="1">
    <source>
        <dbReference type="ARBA" id="ARBA00004611"/>
    </source>
</evidence>
<reference evidence="12 13" key="1">
    <citation type="submission" date="2024-01" db="EMBL/GenBank/DDBJ databases">
        <authorList>
            <person name="Alioto T."/>
            <person name="Alioto T."/>
            <person name="Gomez Garrido J."/>
        </authorList>
    </citation>
    <scope>NUCLEOTIDE SEQUENCE [LARGE SCALE GENOMIC DNA]</scope>
</reference>
<gene>
    <name evidence="12" type="ORF">FSCOSCO3_A024726</name>
</gene>
<dbReference type="AlphaFoldDB" id="A0AAV1MXZ0"/>
<evidence type="ECO:0000256" key="5">
    <source>
        <dbReference type="ARBA" id="ARBA00023054"/>
    </source>
</evidence>
<keyword evidence="4" id="KW-0282">Flagellum</keyword>
<evidence type="ECO:0000256" key="2">
    <source>
        <dbReference type="ARBA" id="ARBA00006875"/>
    </source>
</evidence>
<feature type="coiled-coil region" evidence="11">
    <location>
        <begin position="42"/>
        <end position="75"/>
    </location>
</feature>
<dbReference type="Pfam" id="PF05914">
    <property type="entry name" value="RIB43A"/>
    <property type="match status" value="1"/>
</dbReference>
<dbReference type="PANTHER" id="PTHR14517">
    <property type="entry name" value="RIB43A-RELATED"/>
    <property type="match status" value="1"/>
</dbReference>
<keyword evidence="6" id="KW-0969">Cilium</keyword>
<comment type="caution">
    <text evidence="12">The sequence shown here is derived from an EMBL/GenBank/DDBJ whole genome shotgun (WGS) entry which is preliminary data.</text>
</comment>
<keyword evidence="7" id="KW-0206">Cytoskeleton</keyword>
<evidence type="ECO:0000256" key="4">
    <source>
        <dbReference type="ARBA" id="ARBA00022846"/>
    </source>
</evidence>
<keyword evidence="5 11" id="KW-0175">Coiled coil</keyword>
<evidence type="ECO:0000256" key="6">
    <source>
        <dbReference type="ARBA" id="ARBA00023069"/>
    </source>
</evidence>
<evidence type="ECO:0000256" key="3">
    <source>
        <dbReference type="ARBA" id="ARBA00022490"/>
    </source>
</evidence>
<evidence type="ECO:0000256" key="7">
    <source>
        <dbReference type="ARBA" id="ARBA00023212"/>
    </source>
</evidence>
<evidence type="ECO:0000313" key="12">
    <source>
        <dbReference type="EMBL" id="CAK6951424.1"/>
    </source>
</evidence>
<comment type="similarity">
    <text evidence="2">Belongs to the RIB43A family.</text>
</comment>
<keyword evidence="8" id="KW-0966">Cell projection</keyword>
<evidence type="ECO:0000313" key="13">
    <source>
        <dbReference type="Proteomes" id="UP001314229"/>
    </source>
</evidence>
<evidence type="ECO:0000256" key="11">
    <source>
        <dbReference type="SAM" id="Coils"/>
    </source>
</evidence>
<evidence type="ECO:0000256" key="8">
    <source>
        <dbReference type="ARBA" id="ARBA00023273"/>
    </source>
</evidence>
<dbReference type="InterPro" id="IPR008805">
    <property type="entry name" value="RIB43A"/>
</dbReference>
<organism evidence="12 13">
    <name type="scientific">Scomber scombrus</name>
    <name type="common">Atlantic mackerel</name>
    <name type="synonym">Scomber vernalis</name>
    <dbReference type="NCBI Taxonomy" id="13677"/>
    <lineage>
        <taxon>Eukaryota</taxon>
        <taxon>Metazoa</taxon>
        <taxon>Chordata</taxon>
        <taxon>Craniata</taxon>
        <taxon>Vertebrata</taxon>
        <taxon>Euteleostomi</taxon>
        <taxon>Actinopterygii</taxon>
        <taxon>Neopterygii</taxon>
        <taxon>Teleostei</taxon>
        <taxon>Neoteleostei</taxon>
        <taxon>Acanthomorphata</taxon>
        <taxon>Pelagiaria</taxon>
        <taxon>Scombriformes</taxon>
        <taxon>Scombridae</taxon>
        <taxon>Scomber</taxon>
    </lineage>
</organism>
<comment type="subunit">
    <text evidence="10">Microtubule inner protein component of sperm flagellar doublet microtubules.</text>
</comment>
<accession>A0AAV1MXZ0</accession>
<keyword evidence="13" id="KW-1185">Reference proteome</keyword>